<protein>
    <submittedName>
        <fullName evidence="1">Uncharacterized protein</fullName>
    </submittedName>
</protein>
<sequence length="83" mass="9371">METALNADLQLLCNTPQSRETQMGNIVPQAQPQQQLYLLSLYAPFRKAFIPSLENPHINLIPPLTIGSDEEKQRKGRIVEKGK</sequence>
<name>A0A2P2JSV8_RHIMU</name>
<dbReference type="EMBL" id="GGEC01016069">
    <property type="protein sequence ID" value="MBW96552.1"/>
    <property type="molecule type" value="Transcribed_RNA"/>
</dbReference>
<reference evidence="1" key="1">
    <citation type="submission" date="2018-02" db="EMBL/GenBank/DDBJ databases">
        <title>Rhizophora mucronata_Transcriptome.</title>
        <authorList>
            <person name="Meera S.P."/>
            <person name="Sreeshan A."/>
            <person name="Augustine A."/>
        </authorList>
    </citation>
    <scope>NUCLEOTIDE SEQUENCE</scope>
    <source>
        <tissue evidence="1">Leaf</tissue>
    </source>
</reference>
<proteinExistence type="predicted"/>
<evidence type="ECO:0000313" key="1">
    <source>
        <dbReference type="EMBL" id="MBW96552.1"/>
    </source>
</evidence>
<accession>A0A2P2JSV8</accession>
<dbReference type="AlphaFoldDB" id="A0A2P2JSV8"/>
<organism evidence="1">
    <name type="scientific">Rhizophora mucronata</name>
    <name type="common">Asiatic mangrove</name>
    <dbReference type="NCBI Taxonomy" id="61149"/>
    <lineage>
        <taxon>Eukaryota</taxon>
        <taxon>Viridiplantae</taxon>
        <taxon>Streptophyta</taxon>
        <taxon>Embryophyta</taxon>
        <taxon>Tracheophyta</taxon>
        <taxon>Spermatophyta</taxon>
        <taxon>Magnoliopsida</taxon>
        <taxon>eudicotyledons</taxon>
        <taxon>Gunneridae</taxon>
        <taxon>Pentapetalae</taxon>
        <taxon>rosids</taxon>
        <taxon>fabids</taxon>
        <taxon>Malpighiales</taxon>
        <taxon>Rhizophoraceae</taxon>
        <taxon>Rhizophora</taxon>
    </lineage>
</organism>